<organism evidence="2">
    <name type="scientific">Arundo donax</name>
    <name type="common">Giant reed</name>
    <name type="synonym">Donax arundinaceus</name>
    <dbReference type="NCBI Taxonomy" id="35708"/>
    <lineage>
        <taxon>Eukaryota</taxon>
        <taxon>Viridiplantae</taxon>
        <taxon>Streptophyta</taxon>
        <taxon>Embryophyta</taxon>
        <taxon>Tracheophyta</taxon>
        <taxon>Spermatophyta</taxon>
        <taxon>Magnoliopsida</taxon>
        <taxon>Liliopsida</taxon>
        <taxon>Poales</taxon>
        <taxon>Poaceae</taxon>
        <taxon>PACMAD clade</taxon>
        <taxon>Arundinoideae</taxon>
        <taxon>Arundineae</taxon>
        <taxon>Arundo</taxon>
    </lineage>
</organism>
<sequence>MVWLKQDSSSKRRTKEKEDAL</sequence>
<dbReference type="EMBL" id="GBRH01239647">
    <property type="protein sequence ID" value="JAD58248.1"/>
    <property type="molecule type" value="Transcribed_RNA"/>
</dbReference>
<name>A0A0A9B7W3_ARUDO</name>
<protein>
    <submittedName>
        <fullName evidence="2">Uncharacterized protein</fullName>
    </submittedName>
</protein>
<dbReference type="AlphaFoldDB" id="A0A0A9B7W3"/>
<reference evidence="2" key="1">
    <citation type="submission" date="2014-09" db="EMBL/GenBank/DDBJ databases">
        <authorList>
            <person name="Magalhaes I.L.F."/>
            <person name="Oliveira U."/>
            <person name="Santos F.R."/>
            <person name="Vidigal T.H.D.A."/>
            <person name="Brescovit A.D."/>
            <person name="Santos A.J."/>
        </authorList>
    </citation>
    <scope>NUCLEOTIDE SEQUENCE</scope>
    <source>
        <tissue evidence="2">Shoot tissue taken approximately 20 cm above the soil surface</tissue>
    </source>
</reference>
<proteinExistence type="predicted"/>
<reference evidence="2" key="2">
    <citation type="journal article" date="2015" name="Data Brief">
        <title>Shoot transcriptome of the giant reed, Arundo donax.</title>
        <authorList>
            <person name="Barrero R.A."/>
            <person name="Guerrero F.D."/>
            <person name="Moolhuijzen P."/>
            <person name="Goolsby J.A."/>
            <person name="Tidwell J."/>
            <person name="Bellgard S.E."/>
            <person name="Bellgard M.I."/>
        </authorList>
    </citation>
    <scope>NUCLEOTIDE SEQUENCE</scope>
    <source>
        <tissue evidence="2">Shoot tissue taken approximately 20 cm above the soil surface</tissue>
    </source>
</reference>
<accession>A0A0A9B7W3</accession>
<evidence type="ECO:0000256" key="1">
    <source>
        <dbReference type="SAM" id="MobiDB-lite"/>
    </source>
</evidence>
<evidence type="ECO:0000313" key="2">
    <source>
        <dbReference type="EMBL" id="JAD58248.1"/>
    </source>
</evidence>
<feature type="region of interest" description="Disordered" evidence="1">
    <location>
        <begin position="1"/>
        <end position="21"/>
    </location>
</feature>